<evidence type="ECO:0000313" key="4">
    <source>
        <dbReference type="Proteomes" id="UP000240535"/>
    </source>
</evidence>
<accession>A0A2P8R2D0</accession>
<dbReference type="SUPFAM" id="SSF101874">
    <property type="entry name" value="YceI-like"/>
    <property type="match status" value="1"/>
</dbReference>
<evidence type="ECO:0000259" key="2">
    <source>
        <dbReference type="SMART" id="SM00867"/>
    </source>
</evidence>
<reference evidence="4" key="1">
    <citation type="submission" date="2017-10" db="EMBL/GenBank/DDBJ databases">
        <title>Campylobacter species from seals.</title>
        <authorList>
            <person name="Gilbert M.J."/>
            <person name="Zomer A.L."/>
            <person name="Timmerman A.J."/>
            <person name="Duim B."/>
            <person name="Wagenaar J.A."/>
        </authorList>
    </citation>
    <scope>NUCLEOTIDE SEQUENCE [LARGE SCALE GENOMIC DNA]</scope>
    <source>
        <strain evidence="4">17S00004-5</strain>
    </source>
</reference>
<comment type="caution">
    <text evidence="3">The sequence shown here is derived from an EMBL/GenBank/DDBJ whole genome shotgun (WGS) entry which is preliminary data.</text>
</comment>
<dbReference type="InterPro" id="IPR036761">
    <property type="entry name" value="TTHA0802/YceI-like_sf"/>
</dbReference>
<feature type="chain" id="PRO_5015164604" evidence="1">
    <location>
        <begin position="21"/>
        <end position="189"/>
    </location>
</feature>
<evidence type="ECO:0000256" key="1">
    <source>
        <dbReference type="SAM" id="SignalP"/>
    </source>
</evidence>
<organism evidence="3 4">
    <name type="scientific">Campylobacter blaseri</name>
    <dbReference type="NCBI Taxonomy" id="2042961"/>
    <lineage>
        <taxon>Bacteria</taxon>
        <taxon>Pseudomonadati</taxon>
        <taxon>Campylobacterota</taxon>
        <taxon>Epsilonproteobacteria</taxon>
        <taxon>Campylobacterales</taxon>
        <taxon>Campylobacteraceae</taxon>
        <taxon>Campylobacter</taxon>
    </lineage>
</organism>
<dbReference type="OrthoDB" id="9811006at2"/>
<feature type="domain" description="Lipid/polyisoprenoid-binding YceI-like" evidence="2">
    <location>
        <begin position="22"/>
        <end position="187"/>
    </location>
</feature>
<dbReference type="RefSeq" id="WP_106870384.1">
    <property type="nucleotide sequence ID" value="NZ_CP053841.1"/>
</dbReference>
<dbReference type="Pfam" id="PF04264">
    <property type="entry name" value="YceI"/>
    <property type="match status" value="1"/>
</dbReference>
<dbReference type="EMBL" id="PDHH01000002">
    <property type="protein sequence ID" value="PSM52666.1"/>
    <property type="molecule type" value="Genomic_DNA"/>
</dbReference>
<dbReference type="Gene3D" id="2.40.128.110">
    <property type="entry name" value="Lipid/polyisoprenoid-binding, YceI-like"/>
    <property type="match status" value="1"/>
</dbReference>
<sequence length="189" mass="21036">MKKIITSTVAALFLATGVNAAEYVLDKAHSSIGFEIKHMQISKVRGNFTNFDGAVSFDPKTKKLTNLNGEIVISSINTNNNKRDDHLRSVDYFDVEKFPTMKFEMTEFIQDKDDDEEGIVKGNLTIKGVTKVVEFEYELGGTTKTDDGKTLIGLSLEGDILRTDFNIGEESVAMGNKVKMIIELEAKEK</sequence>
<dbReference type="PANTHER" id="PTHR34406:SF1">
    <property type="entry name" value="PROTEIN YCEI"/>
    <property type="match status" value="1"/>
</dbReference>
<gene>
    <name evidence="3" type="ORF">CQ405_02740</name>
</gene>
<dbReference type="SMART" id="SM00867">
    <property type="entry name" value="YceI"/>
    <property type="match status" value="1"/>
</dbReference>
<dbReference type="Proteomes" id="UP000240535">
    <property type="component" value="Unassembled WGS sequence"/>
</dbReference>
<protein>
    <submittedName>
        <fullName evidence="3">Polyisoprenoid-binding protein</fullName>
    </submittedName>
</protein>
<keyword evidence="4" id="KW-1185">Reference proteome</keyword>
<dbReference type="PANTHER" id="PTHR34406">
    <property type="entry name" value="PROTEIN YCEI"/>
    <property type="match status" value="1"/>
</dbReference>
<feature type="signal peptide" evidence="1">
    <location>
        <begin position="1"/>
        <end position="20"/>
    </location>
</feature>
<evidence type="ECO:0000313" key="3">
    <source>
        <dbReference type="EMBL" id="PSM52666.1"/>
    </source>
</evidence>
<dbReference type="InterPro" id="IPR007372">
    <property type="entry name" value="Lipid/polyisoprenoid-bd_YceI"/>
</dbReference>
<proteinExistence type="predicted"/>
<name>A0A2P8R2D0_9BACT</name>
<dbReference type="AlphaFoldDB" id="A0A2P8R2D0"/>
<keyword evidence="1" id="KW-0732">Signal</keyword>